<evidence type="ECO:0000313" key="1">
    <source>
        <dbReference type="EMBL" id="GMR57276.1"/>
    </source>
</evidence>
<sequence>QAMSTPPIDSHTVDQMSVTKDLPVHMTSLSLPSLTPSVDSDSGGTDALCEATGRLTLVDKQKVECHTGLPETSSWETLLWPALGRLCFHLFNGECCTDMDNLSQVYTHYHAGVTEYMKRAGNRPALKRVDMRRKNDAFWVTMELFPSNLRFYGLSTLGERFKRLGRSTKRGLQ</sequence>
<evidence type="ECO:0000313" key="2">
    <source>
        <dbReference type="Proteomes" id="UP001328107"/>
    </source>
</evidence>
<accession>A0AAN5D5K2</accession>
<reference evidence="2" key="1">
    <citation type="submission" date="2022-10" db="EMBL/GenBank/DDBJ databases">
        <title>Genome assembly of Pristionchus species.</title>
        <authorList>
            <person name="Yoshida K."/>
            <person name="Sommer R.J."/>
        </authorList>
    </citation>
    <scope>NUCLEOTIDE SEQUENCE [LARGE SCALE GENOMIC DNA]</scope>
    <source>
        <strain evidence="2">RS5460</strain>
    </source>
</reference>
<protein>
    <submittedName>
        <fullName evidence="1">Uncharacterized protein</fullName>
    </submittedName>
</protein>
<name>A0AAN5D5K2_9BILA</name>
<gene>
    <name evidence="1" type="ORF">PMAYCL1PPCAC_27471</name>
</gene>
<proteinExistence type="predicted"/>
<dbReference type="Proteomes" id="UP001328107">
    <property type="component" value="Unassembled WGS sequence"/>
</dbReference>
<feature type="non-terminal residue" evidence="1">
    <location>
        <position position="173"/>
    </location>
</feature>
<dbReference type="AlphaFoldDB" id="A0AAN5D5K2"/>
<keyword evidence="2" id="KW-1185">Reference proteome</keyword>
<dbReference type="EMBL" id="BTRK01000006">
    <property type="protein sequence ID" value="GMR57276.1"/>
    <property type="molecule type" value="Genomic_DNA"/>
</dbReference>
<organism evidence="1 2">
    <name type="scientific">Pristionchus mayeri</name>
    <dbReference type="NCBI Taxonomy" id="1317129"/>
    <lineage>
        <taxon>Eukaryota</taxon>
        <taxon>Metazoa</taxon>
        <taxon>Ecdysozoa</taxon>
        <taxon>Nematoda</taxon>
        <taxon>Chromadorea</taxon>
        <taxon>Rhabditida</taxon>
        <taxon>Rhabditina</taxon>
        <taxon>Diplogasteromorpha</taxon>
        <taxon>Diplogasteroidea</taxon>
        <taxon>Neodiplogasteridae</taxon>
        <taxon>Pristionchus</taxon>
    </lineage>
</organism>
<comment type="caution">
    <text evidence="1">The sequence shown here is derived from an EMBL/GenBank/DDBJ whole genome shotgun (WGS) entry which is preliminary data.</text>
</comment>
<feature type="non-terminal residue" evidence="1">
    <location>
        <position position="1"/>
    </location>
</feature>